<dbReference type="Pfam" id="PF10551">
    <property type="entry name" value="MULE"/>
    <property type="match status" value="1"/>
</dbReference>
<organism evidence="3 4">
    <name type="scientific">Ditylenchus dipsaci</name>
    <dbReference type="NCBI Taxonomy" id="166011"/>
    <lineage>
        <taxon>Eukaryota</taxon>
        <taxon>Metazoa</taxon>
        <taxon>Ecdysozoa</taxon>
        <taxon>Nematoda</taxon>
        <taxon>Chromadorea</taxon>
        <taxon>Rhabditida</taxon>
        <taxon>Tylenchina</taxon>
        <taxon>Tylenchomorpha</taxon>
        <taxon>Sphaerularioidea</taxon>
        <taxon>Anguinidae</taxon>
        <taxon>Anguininae</taxon>
        <taxon>Ditylenchus</taxon>
    </lineage>
</organism>
<reference evidence="4" key="1">
    <citation type="submission" date="2022-11" db="UniProtKB">
        <authorList>
            <consortium name="WormBaseParasite"/>
        </authorList>
    </citation>
    <scope>IDENTIFICATION</scope>
</reference>
<dbReference type="AlphaFoldDB" id="A0A915E870"/>
<name>A0A915E870_9BILA</name>
<protein>
    <submittedName>
        <fullName evidence="4">MULE transposase domain-containing protein</fullName>
    </submittedName>
</protein>
<sequence length="521" mass="60191">MEIKSIKGKPMALCGVFLMMQERKSKDGERQYWRCHIKNLGCKGRAISAINSSELTQTIAHNGHGASPLEVKKKEVLTKAKKLAESSYGMSSQAIIEITKVGLSDLEVQALPKDLDIKRMITNTRLPARGADVDMPLDRMQLGYQFRTTQAGGRFLLYDSREVEPNEPVVLIFASDRGLDFLRQYPMWSIDGTFFCCPKNFAQLFTLNCFKEESTLPAVIFLLPKKSEETYKRAFKALFDQLPGVIPTFVMSDFERAPTKILSQMFLTAVFKYCLFHFSQSLFRNFSSRGLIQLYTNPEVKKLFRCYTALAFLPVDEVKRGFEDISYAIQAKIDEGEIPGDLVDRLNDYVEYMKNTYISRVHNEMQEEDPIYPPLTWNCFQSVLDGSARTNNAQEGWHMRFNKKFSKRNPSLSHYIVRMKEEEHFTWQMAIRHAANPADPIRNHRSTKVINSEKQIKKLVQDYSKKEPHLRHRLQYLEHLQHHLAKFHDVGGADRVVRSEQEEANPENTVMEDNPDNISLY</sequence>
<evidence type="ECO:0000259" key="2">
    <source>
        <dbReference type="Pfam" id="PF10551"/>
    </source>
</evidence>
<evidence type="ECO:0000313" key="4">
    <source>
        <dbReference type="WBParaSite" id="jg26760"/>
    </source>
</evidence>
<dbReference type="Proteomes" id="UP000887574">
    <property type="component" value="Unplaced"/>
</dbReference>
<dbReference type="InterPro" id="IPR018289">
    <property type="entry name" value="MULE_transposase_dom"/>
</dbReference>
<feature type="region of interest" description="Disordered" evidence="1">
    <location>
        <begin position="499"/>
        <end position="521"/>
    </location>
</feature>
<proteinExistence type="predicted"/>
<evidence type="ECO:0000256" key="1">
    <source>
        <dbReference type="SAM" id="MobiDB-lite"/>
    </source>
</evidence>
<feature type="domain" description="MULE transposase" evidence="2">
    <location>
        <begin position="188"/>
        <end position="280"/>
    </location>
</feature>
<dbReference type="WBParaSite" id="jg26760">
    <property type="protein sequence ID" value="jg26760"/>
    <property type="gene ID" value="jg26760"/>
</dbReference>
<keyword evidence="3" id="KW-1185">Reference proteome</keyword>
<accession>A0A915E870</accession>
<dbReference type="Gene3D" id="2.20.25.240">
    <property type="match status" value="1"/>
</dbReference>
<evidence type="ECO:0000313" key="3">
    <source>
        <dbReference type="Proteomes" id="UP000887574"/>
    </source>
</evidence>